<evidence type="ECO:0000313" key="2">
    <source>
        <dbReference type="Proteomes" id="UP000326396"/>
    </source>
</evidence>
<keyword evidence="2" id="KW-1185">Reference proteome</keyword>
<dbReference type="Proteomes" id="UP000326396">
    <property type="component" value="Linkage Group LG11"/>
</dbReference>
<dbReference type="AlphaFoldDB" id="A0A5N6PSC6"/>
<accession>A0A5N6PSC6</accession>
<reference evidence="1 2" key="1">
    <citation type="submission" date="2019-05" db="EMBL/GenBank/DDBJ databases">
        <title>Mikania micrantha, genome provides insights into the molecular mechanism of rapid growth.</title>
        <authorList>
            <person name="Liu B."/>
        </authorList>
    </citation>
    <scope>NUCLEOTIDE SEQUENCE [LARGE SCALE GENOMIC DNA]</scope>
    <source>
        <strain evidence="1">NLD-2019</strain>
        <tissue evidence="1">Leaf</tissue>
    </source>
</reference>
<organism evidence="1 2">
    <name type="scientific">Mikania micrantha</name>
    <name type="common">bitter vine</name>
    <dbReference type="NCBI Taxonomy" id="192012"/>
    <lineage>
        <taxon>Eukaryota</taxon>
        <taxon>Viridiplantae</taxon>
        <taxon>Streptophyta</taxon>
        <taxon>Embryophyta</taxon>
        <taxon>Tracheophyta</taxon>
        <taxon>Spermatophyta</taxon>
        <taxon>Magnoliopsida</taxon>
        <taxon>eudicotyledons</taxon>
        <taxon>Gunneridae</taxon>
        <taxon>Pentapetalae</taxon>
        <taxon>asterids</taxon>
        <taxon>campanulids</taxon>
        <taxon>Asterales</taxon>
        <taxon>Asteraceae</taxon>
        <taxon>Asteroideae</taxon>
        <taxon>Heliantheae alliance</taxon>
        <taxon>Eupatorieae</taxon>
        <taxon>Mikania</taxon>
    </lineage>
</organism>
<dbReference type="EMBL" id="SZYD01000003">
    <property type="protein sequence ID" value="KAD6796336.1"/>
    <property type="molecule type" value="Genomic_DNA"/>
</dbReference>
<comment type="caution">
    <text evidence="1">The sequence shown here is derived from an EMBL/GenBank/DDBJ whole genome shotgun (WGS) entry which is preliminary data.</text>
</comment>
<proteinExistence type="predicted"/>
<gene>
    <name evidence="1" type="ORF">E3N88_07232</name>
</gene>
<protein>
    <submittedName>
        <fullName evidence="1">Uncharacterized protein</fullName>
    </submittedName>
</protein>
<evidence type="ECO:0000313" key="1">
    <source>
        <dbReference type="EMBL" id="KAD6796336.1"/>
    </source>
</evidence>
<name>A0A5N6PSC6_9ASTR</name>
<sequence>MYPDHAYKLDKALYGLPQAPRAWDQKGVQGVGQRASQRAKVGQQARKGRGSWVTRPGGTRICLCGEMGWSTGQGRVPVDSRGSSSCSRADVASYGAATCPSRI</sequence>